<evidence type="ECO:0000313" key="1">
    <source>
        <dbReference type="EMBL" id="AIC11279.1"/>
    </source>
</evidence>
<dbReference type="KEGG" id="xfs:D934_07245"/>
<dbReference type="EMBL" id="CP006696">
    <property type="protein sequence ID" value="AIC11279.1"/>
    <property type="molecule type" value="Genomic_DNA"/>
</dbReference>
<sequence length="41" mass="4422">MWLISVLHGADFVFGSAANPVTPGGLQIMFVRLGFGQRPFS</sequence>
<organism evidence="1 2">
    <name type="scientific">Xylella fastidiosa subsp. sandyi Ann-1</name>
    <dbReference type="NCBI Taxonomy" id="155920"/>
    <lineage>
        <taxon>Bacteria</taxon>
        <taxon>Pseudomonadati</taxon>
        <taxon>Pseudomonadota</taxon>
        <taxon>Gammaproteobacteria</taxon>
        <taxon>Lysobacterales</taxon>
        <taxon>Lysobacteraceae</taxon>
        <taxon>Xylella</taxon>
    </lineage>
</organism>
<reference evidence="1 2" key="1">
    <citation type="submission" date="2013-08" db="EMBL/GenBank/DDBJ databases">
        <authorList>
            <person name="Stouthamer R."/>
            <person name="Nunney L."/>
        </authorList>
    </citation>
    <scope>NUCLEOTIDE SEQUENCE [LARGE SCALE GENOMIC DNA]</scope>
    <source>
        <strain evidence="2">ann-1</strain>
    </source>
</reference>
<protein>
    <submittedName>
        <fullName evidence="1">Uncharacterized protein</fullName>
    </submittedName>
</protein>
<name>A0A060H3B3_XYLFS</name>
<dbReference type="AlphaFoldDB" id="A0A060H3B3"/>
<gene>
    <name evidence="1" type="ORF">D934_07245</name>
</gene>
<accession>A0A060H3B3</accession>
<proteinExistence type="predicted"/>
<evidence type="ECO:0000313" key="2">
    <source>
        <dbReference type="Proteomes" id="UP000027215"/>
    </source>
</evidence>
<dbReference type="HOGENOM" id="CLU_3278992_0_0_6"/>
<dbReference type="Proteomes" id="UP000027215">
    <property type="component" value="Chromosome"/>
</dbReference>